<organism evidence="2 3">
    <name type="scientific">Dactylosporangium darangshiense</name>
    <dbReference type="NCBI Taxonomy" id="579108"/>
    <lineage>
        <taxon>Bacteria</taxon>
        <taxon>Bacillati</taxon>
        <taxon>Actinomycetota</taxon>
        <taxon>Actinomycetes</taxon>
        <taxon>Micromonosporales</taxon>
        <taxon>Micromonosporaceae</taxon>
        <taxon>Dactylosporangium</taxon>
    </lineage>
</organism>
<evidence type="ECO:0000256" key="1">
    <source>
        <dbReference type="SAM" id="MobiDB-lite"/>
    </source>
</evidence>
<gene>
    <name evidence="2" type="ORF">GCM10022255_034440</name>
</gene>
<name>A0ABP8D7Y6_9ACTN</name>
<dbReference type="Proteomes" id="UP001500620">
    <property type="component" value="Unassembled WGS sequence"/>
</dbReference>
<dbReference type="RefSeq" id="WP_345127898.1">
    <property type="nucleotide sequence ID" value="NZ_BAABAT010000008.1"/>
</dbReference>
<dbReference type="EMBL" id="BAABAT010000008">
    <property type="protein sequence ID" value="GAA4249623.1"/>
    <property type="molecule type" value="Genomic_DNA"/>
</dbReference>
<proteinExistence type="predicted"/>
<feature type="compositionally biased region" description="Pro residues" evidence="1">
    <location>
        <begin position="16"/>
        <end position="27"/>
    </location>
</feature>
<protein>
    <recommendedName>
        <fullName evidence="4">DUF4403 family protein</fullName>
    </recommendedName>
</protein>
<evidence type="ECO:0000313" key="3">
    <source>
        <dbReference type="Proteomes" id="UP001500620"/>
    </source>
</evidence>
<evidence type="ECO:0000313" key="2">
    <source>
        <dbReference type="EMBL" id="GAA4249623.1"/>
    </source>
</evidence>
<accession>A0ABP8D7Y6</accession>
<feature type="region of interest" description="Disordered" evidence="1">
    <location>
        <begin position="1"/>
        <end position="27"/>
    </location>
</feature>
<reference evidence="3" key="1">
    <citation type="journal article" date="2019" name="Int. J. Syst. Evol. Microbiol.">
        <title>The Global Catalogue of Microorganisms (GCM) 10K type strain sequencing project: providing services to taxonomists for standard genome sequencing and annotation.</title>
        <authorList>
            <consortium name="The Broad Institute Genomics Platform"/>
            <consortium name="The Broad Institute Genome Sequencing Center for Infectious Disease"/>
            <person name="Wu L."/>
            <person name="Ma J."/>
        </authorList>
    </citation>
    <scope>NUCLEOTIDE SEQUENCE [LARGE SCALE GENOMIC DNA]</scope>
    <source>
        <strain evidence="3">JCM 17441</strain>
    </source>
</reference>
<feature type="compositionally biased region" description="Polar residues" evidence="1">
    <location>
        <begin position="1"/>
        <end position="13"/>
    </location>
</feature>
<evidence type="ECO:0008006" key="4">
    <source>
        <dbReference type="Google" id="ProtNLM"/>
    </source>
</evidence>
<comment type="caution">
    <text evidence="2">The sequence shown here is derived from an EMBL/GenBank/DDBJ whole genome shotgun (WGS) entry which is preliminary data.</text>
</comment>
<keyword evidence="3" id="KW-1185">Reference proteome</keyword>
<sequence>MERLTSYTDSWNRQPLPGPLAGGPPPTDPQAMVVSALWLLAAWAPAATPGWRAGIQLDAPAQWDAAEPVTDAGPLLAERFSFTDVQSQTLQRYLTSELNSQYVHVRRVPADLTLLMRDWRDRTTRLTLQAAASVEPPPEGSRLPCLMTLLSDLLWVNNNNPVTFRVHTGEREEATGAVSWWARTREDPPEDGDEPRFAPIAAGDVRAALLNVARGGLNDLGADWDGDGDYPALPDDHIAALLSHDLLDVLLERVRPVELHGTGFLPVDWDQQDEEPEVGVVVLAGEHEVAVLDIDVSC</sequence>